<dbReference type="GO" id="GO:0016874">
    <property type="term" value="F:ligase activity"/>
    <property type="evidence" value="ECO:0007669"/>
    <property type="project" value="UniProtKB-KW"/>
</dbReference>
<sequence>MTIHTLSRLQSNFILNTDSYKESHYAQFPPGTESVFSYVESRGGRFERTLFFGLQMFIQEYLSRPITRDMIEEAADFYARHMPGSPFHREGWEYILERHQGLLPIRIRAVPEGSLVPVRQVLATIESTDPRIPWIGQFAETAILRAIWYPTTVATISWHVKELIRGYLERTSESLDGLPFMLHDFGARGVSSFESAALGGAAHLVSFQGSDTVAGVVAANDYYDAEMAAFSIPATEHSTITAWGEPREVDAYRNMLDRFARPRSLLAVVSDSYDLERAVGFWNRELRQQVIASGATVVIRPDSGHPPTVVRRTLQQLAQGYGTTTNAKGYLVLEHVRVIQGDGIEYDSIGEILAEVERAGFSAENLAFGMGGALLQRLDRDTQKFALKACAIRIDGQWQDVFKRPREDPQKASKAGRLTLLHNPEFGTWRTQRVEEPIEPGWREALQTVYENGVAMNRQRLAEIRTRADAALGAKTRH</sequence>
<dbReference type="PIRSF" id="PIRSF005943">
    <property type="entry name" value="NMPRT"/>
    <property type="match status" value="1"/>
</dbReference>
<evidence type="ECO:0000256" key="7">
    <source>
        <dbReference type="ARBA" id="ARBA00035036"/>
    </source>
</evidence>
<evidence type="ECO:0000256" key="4">
    <source>
        <dbReference type="ARBA" id="ARBA00022679"/>
    </source>
</evidence>
<dbReference type="GO" id="GO:0047280">
    <property type="term" value="F:nicotinamide phosphoribosyltransferase activity"/>
    <property type="evidence" value="ECO:0007669"/>
    <property type="project" value="UniProtKB-EC"/>
</dbReference>
<accession>A0A6M0K4D3</accession>
<keyword evidence="12" id="KW-0436">Ligase</keyword>
<dbReference type="CDD" id="cd01569">
    <property type="entry name" value="PBEF_like"/>
    <property type="match status" value="1"/>
</dbReference>
<comment type="pathway">
    <text evidence="5">Cofactor biosynthesis; NAD(+) biosynthesis; nicotinamide D-ribonucleotide from 5-phospho-alpha-D-ribose 1-diphosphate and nicotinamide: step 1/1.</text>
</comment>
<dbReference type="PANTHER" id="PTHR43816">
    <property type="entry name" value="NICOTINAMIDE PHOSPHORIBOSYLTRANSFERASE"/>
    <property type="match status" value="1"/>
</dbReference>
<evidence type="ECO:0000259" key="11">
    <source>
        <dbReference type="Pfam" id="PF18127"/>
    </source>
</evidence>
<gene>
    <name evidence="12" type="ORF">G3446_16400</name>
</gene>
<evidence type="ECO:0000313" key="13">
    <source>
        <dbReference type="Proteomes" id="UP000483379"/>
    </source>
</evidence>
<dbReference type="InterPro" id="IPR013785">
    <property type="entry name" value="Aldolase_TIM"/>
</dbReference>
<evidence type="ECO:0000256" key="5">
    <source>
        <dbReference type="ARBA" id="ARBA00035007"/>
    </source>
</evidence>
<protein>
    <recommendedName>
        <fullName evidence="7">Nicotinamide phosphoribosyltransferase</fullName>
        <ecNumber evidence="6">2.4.2.12</ecNumber>
    </recommendedName>
</protein>
<dbReference type="SUPFAM" id="SSF51690">
    <property type="entry name" value="Nicotinate/Quinolinate PRTase C-terminal domain-like"/>
    <property type="match status" value="1"/>
</dbReference>
<dbReference type="EC" id="2.4.2.12" evidence="6"/>
<evidence type="ECO:0000256" key="1">
    <source>
        <dbReference type="ARBA" id="ARBA00010897"/>
    </source>
</evidence>
<dbReference type="GO" id="GO:0009435">
    <property type="term" value="P:NAD+ biosynthetic process"/>
    <property type="evidence" value="ECO:0007669"/>
    <property type="project" value="InterPro"/>
</dbReference>
<dbReference type="PANTHER" id="PTHR43816:SF1">
    <property type="entry name" value="NICOTINAMIDE PHOSPHORIBOSYLTRANSFERASE"/>
    <property type="match status" value="1"/>
</dbReference>
<feature type="domain" description="Nicotinate/nicotinamide phosphoribosyltransferase" evidence="10">
    <location>
        <begin position="180"/>
        <end position="421"/>
    </location>
</feature>
<dbReference type="Gene3D" id="3.20.20.70">
    <property type="entry name" value="Aldolase class I"/>
    <property type="match status" value="1"/>
</dbReference>
<feature type="binding site" evidence="9">
    <location>
        <position position="300"/>
    </location>
    <ligand>
        <name>diphosphate</name>
        <dbReference type="ChEBI" id="CHEBI:33019"/>
    </ligand>
</feature>
<dbReference type="InterPro" id="IPR016471">
    <property type="entry name" value="Nicotinamide_PRibTrfase"/>
</dbReference>
<feature type="binding site" evidence="9">
    <location>
        <position position="237"/>
    </location>
    <ligand>
        <name>diphosphate</name>
        <dbReference type="ChEBI" id="CHEBI:33019"/>
    </ligand>
</feature>
<organism evidence="12 13">
    <name type="scientific">Thiorhodococcus minor</name>
    <dbReference type="NCBI Taxonomy" id="57489"/>
    <lineage>
        <taxon>Bacteria</taxon>
        <taxon>Pseudomonadati</taxon>
        <taxon>Pseudomonadota</taxon>
        <taxon>Gammaproteobacteria</taxon>
        <taxon>Chromatiales</taxon>
        <taxon>Chromatiaceae</taxon>
        <taxon>Thiorhodococcus</taxon>
    </lineage>
</organism>
<dbReference type="Pfam" id="PF18127">
    <property type="entry name" value="NAMPT_N"/>
    <property type="match status" value="1"/>
</dbReference>
<feature type="binding site" evidence="9">
    <location>
        <position position="372"/>
    </location>
    <ligand>
        <name>beta-nicotinamide D-ribonucleotide</name>
        <dbReference type="ChEBI" id="CHEBI:14649"/>
    </ligand>
</feature>
<feature type="binding site" evidence="9">
    <location>
        <position position="380"/>
    </location>
    <ligand>
        <name>beta-nicotinamide D-ribonucleotide</name>
        <dbReference type="ChEBI" id="CHEBI:14649"/>
    </ligand>
</feature>
<comment type="similarity">
    <text evidence="1">Belongs to the NAPRTase family.</text>
</comment>
<keyword evidence="3 12" id="KW-0328">Glycosyltransferase</keyword>
<comment type="caution">
    <text evidence="12">The sequence shown here is derived from an EMBL/GenBank/DDBJ whole genome shotgun (WGS) entry which is preliminary data.</text>
</comment>
<dbReference type="RefSeq" id="WP_164453910.1">
    <property type="nucleotide sequence ID" value="NZ_JAAIJQ010000051.1"/>
</dbReference>
<evidence type="ECO:0000256" key="3">
    <source>
        <dbReference type="ARBA" id="ARBA00022676"/>
    </source>
</evidence>
<proteinExistence type="inferred from homology"/>
<dbReference type="InterPro" id="IPR036068">
    <property type="entry name" value="Nicotinate_pribotase-like_C"/>
</dbReference>
<feature type="binding site" evidence="9">
    <location>
        <position position="188"/>
    </location>
    <ligand>
        <name>diphosphate</name>
        <dbReference type="ChEBI" id="CHEBI:33019"/>
    </ligand>
</feature>
<reference evidence="12 13" key="1">
    <citation type="submission" date="2020-02" db="EMBL/GenBank/DDBJ databases">
        <title>Genome sequences of Thiorhodococcus mannitoliphagus and Thiorhodococcus minor, purple sulfur photosynthetic bacteria in the gammaproteobacterial family, Chromatiaceae.</title>
        <authorList>
            <person name="Aviles F.A."/>
            <person name="Meyer T.E."/>
            <person name="Kyndt J.A."/>
        </authorList>
    </citation>
    <scope>NUCLEOTIDE SEQUENCE [LARGE SCALE GENOMIC DNA]</scope>
    <source>
        <strain evidence="12 13">DSM 11518</strain>
    </source>
</reference>
<evidence type="ECO:0000259" key="10">
    <source>
        <dbReference type="Pfam" id="PF04095"/>
    </source>
</evidence>
<feature type="binding site" evidence="9">
    <location>
        <position position="211"/>
    </location>
    <ligand>
        <name>beta-nicotinamide D-ribonucleotide</name>
        <dbReference type="ChEBI" id="CHEBI:14649"/>
    </ligand>
</feature>
<name>A0A6M0K4D3_9GAMM</name>
<dbReference type="InterPro" id="IPR041525">
    <property type="entry name" value="N/Namide_PRibTrfase"/>
</dbReference>
<evidence type="ECO:0000256" key="9">
    <source>
        <dbReference type="PIRSR" id="PIRSR005943-1"/>
    </source>
</evidence>
<evidence type="ECO:0000256" key="8">
    <source>
        <dbReference type="ARBA" id="ARBA00047835"/>
    </source>
</evidence>
<feature type="binding site" evidence="9">
    <location>
        <begin position="341"/>
        <end position="342"/>
    </location>
    <ligand>
        <name>beta-nicotinamide D-ribonucleotide</name>
        <dbReference type="ChEBI" id="CHEBI:14649"/>
    </ligand>
</feature>
<dbReference type="EMBL" id="JAAIJQ010000051">
    <property type="protein sequence ID" value="NEV63447.1"/>
    <property type="molecule type" value="Genomic_DNA"/>
</dbReference>
<keyword evidence="2" id="KW-0662">Pyridine nucleotide biosynthesis</keyword>
<evidence type="ECO:0000256" key="6">
    <source>
        <dbReference type="ARBA" id="ARBA00035024"/>
    </source>
</evidence>
<comment type="catalytic activity">
    <reaction evidence="8">
        <text>beta-nicotinamide D-ribonucleotide + diphosphate = 5-phospho-alpha-D-ribose 1-diphosphate + nicotinamide + H(+)</text>
        <dbReference type="Rhea" id="RHEA:16149"/>
        <dbReference type="ChEBI" id="CHEBI:14649"/>
        <dbReference type="ChEBI" id="CHEBI:15378"/>
        <dbReference type="ChEBI" id="CHEBI:17154"/>
        <dbReference type="ChEBI" id="CHEBI:33019"/>
        <dbReference type="ChEBI" id="CHEBI:58017"/>
        <dbReference type="EC" id="2.4.2.12"/>
    </reaction>
    <physiologicalReaction direction="right-to-left" evidence="8">
        <dbReference type="Rhea" id="RHEA:16151"/>
    </physiologicalReaction>
</comment>
<keyword evidence="13" id="KW-1185">Reference proteome</keyword>
<evidence type="ECO:0000256" key="2">
    <source>
        <dbReference type="ARBA" id="ARBA00022642"/>
    </source>
</evidence>
<dbReference type="AlphaFoldDB" id="A0A6M0K4D3"/>
<dbReference type="Proteomes" id="UP000483379">
    <property type="component" value="Unassembled WGS sequence"/>
</dbReference>
<dbReference type="Pfam" id="PF04095">
    <property type="entry name" value="NAPRTase"/>
    <property type="match status" value="1"/>
</dbReference>
<feature type="binding site" evidence="9">
    <location>
        <begin position="300"/>
        <end position="302"/>
    </location>
    <ligand>
        <name>beta-nicotinamide D-ribonucleotide</name>
        <dbReference type="ChEBI" id="CHEBI:14649"/>
    </ligand>
</feature>
<dbReference type="InterPro" id="IPR041529">
    <property type="entry name" value="DUF5598"/>
</dbReference>
<feature type="domain" description="Nicotinamide phosphoribosyltransferase N-terminal" evidence="11">
    <location>
        <begin position="12"/>
        <end position="107"/>
    </location>
</feature>
<dbReference type="NCBIfam" id="NF006629">
    <property type="entry name" value="PRK09198.1"/>
    <property type="match status" value="1"/>
</dbReference>
<keyword evidence="4 12" id="KW-0808">Transferase</keyword>
<evidence type="ECO:0000313" key="12">
    <source>
        <dbReference type="EMBL" id="NEV63447.1"/>
    </source>
</evidence>